<evidence type="ECO:0000259" key="10">
    <source>
        <dbReference type="Pfam" id="PF02782"/>
    </source>
</evidence>
<dbReference type="CDD" id="cd07771">
    <property type="entry name" value="ASKHA_NBD_FGGY_RhaB-like"/>
    <property type="match status" value="1"/>
</dbReference>
<accession>A0ABU8TBX1</accession>
<evidence type="ECO:0000256" key="8">
    <source>
        <dbReference type="SAM" id="MobiDB-lite"/>
    </source>
</evidence>
<proteinExistence type="inferred from homology"/>
<dbReference type="EMBL" id="JBBJUP010000020">
    <property type="protein sequence ID" value="MEJ8281459.1"/>
    <property type="molecule type" value="Genomic_DNA"/>
</dbReference>
<dbReference type="EC" id="2.7.1.-" evidence="11"/>
<evidence type="ECO:0000256" key="7">
    <source>
        <dbReference type="ARBA" id="ARBA00023308"/>
    </source>
</evidence>
<evidence type="ECO:0000313" key="12">
    <source>
        <dbReference type="Proteomes" id="UP001364211"/>
    </source>
</evidence>
<organism evidence="11 12">
    <name type="scientific">Pseudonocardia spirodelae</name>
    <dbReference type="NCBI Taxonomy" id="3133431"/>
    <lineage>
        <taxon>Bacteria</taxon>
        <taxon>Bacillati</taxon>
        <taxon>Actinomycetota</taxon>
        <taxon>Actinomycetes</taxon>
        <taxon>Pseudonocardiales</taxon>
        <taxon>Pseudonocardiaceae</taxon>
        <taxon>Pseudonocardia</taxon>
    </lineage>
</organism>
<evidence type="ECO:0000256" key="5">
    <source>
        <dbReference type="ARBA" id="ARBA00022777"/>
    </source>
</evidence>
<keyword evidence="12" id="KW-1185">Reference proteome</keyword>
<dbReference type="InterPro" id="IPR018485">
    <property type="entry name" value="FGGY_C"/>
</dbReference>
<keyword evidence="2" id="KW-0859">Xylose metabolism</keyword>
<dbReference type="InterPro" id="IPR013449">
    <property type="entry name" value="Rhamnulokinase"/>
</dbReference>
<keyword evidence="7" id="KW-0684">Rhamnose metabolism</keyword>
<dbReference type="Proteomes" id="UP001364211">
    <property type="component" value="Unassembled WGS sequence"/>
</dbReference>
<keyword evidence="4" id="KW-0547">Nucleotide-binding</keyword>
<dbReference type="PANTHER" id="PTHR43095">
    <property type="entry name" value="SUGAR KINASE"/>
    <property type="match status" value="1"/>
</dbReference>
<evidence type="ECO:0000259" key="9">
    <source>
        <dbReference type="Pfam" id="PF00370"/>
    </source>
</evidence>
<evidence type="ECO:0000256" key="4">
    <source>
        <dbReference type="ARBA" id="ARBA00022741"/>
    </source>
</evidence>
<dbReference type="InterPro" id="IPR018484">
    <property type="entry name" value="FGGY_N"/>
</dbReference>
<name>A0ABU8TBX1_9PSEU</name>
<keyword evidence="6" id="KW-0067">ATP-binding</keyword>
<dbReference type="Pfam" id="PF00370">
    <property type="entry name" value="FGGY_N"/>
    <property type="match status" value="1"/>
</dbReference>
<feature type="domain" description="Carbohydrate kinase FGGY C-terminal" evidence="10">
    <location>
        <begin position="259"/>
        <end position="453"/>
    </location>
</feature>
<feature type="region of interest" description="Disordered" evidence="8">
    <location>
        <begin position="472"/>
        <end position="496"/>
    </location>
</feature>
<reference evidence="11 12" key="1">
    <citation type="submission" date="2024-03" db="EMBL/GenBank/DDBJ databases">
        <title>Draft genome sequence of Pseudonocardia sp. DW16-2.</title>
        <authorList>
            <person name="Duangmal K."/>
        </authorList>
    </citation>
    <scope>NUCLEOTIDE SEQUENCE [LARGE SCALE GENOMIC DNA]</scope>
    <source>
        <strain evidence="11 12">DW16-2</strain>
    </source>
</reference>
<dbReference type="PANTHER" id="PTHR43095:SF5">
    <property type="entry name" value="XYLULOSE KINASE"/>
    <property type="match status" value="1"/>
</dbReference>
<keyword evidence="5" id="KW-0418">Kinase</keyword>
<sequence>MSVPTGTATFAAVDLGASSGRVMTARVGPGTLELTEAHRFANRPVRVRGTLHWDVLDLYRGVLDGLRAAGRTAGRLDGVGVDGWAVDVGLLDRDGALLGNPVHYRDPSHRAGVDAVHAVVGPDELYAVNGLQHLPFTTVFQLAARRGSAALDAAHRVLLVPDLVAHWLTGAVGAEITNASTTGLLDVRTRRWAGELAGRLGLDPSLLPSLVEPGDRIGELLPEVLQATGLAGPVPVGAVGSHDTASAVLGVPAAGDDFAYVSCGTWSLVGVELDEPVLTDEARAAGFTNELGVDSTVRFLRNVMGLWLLQESLRTWTEADGGIPPDLGALLAAAARRPAFAAVVDAGDPRFLEPGDMPARIAAACRERGEPVPGDRAAVVRCVLDSLALAYRSAVDRAAELSGRSVPVVHLVGGGARNTLLCDLAADACERPVVAGPVEAAALGNALVQARAAGLTGAGPGALRALVRDTQPVRTHRPDPGRARAAGRARERLAAR</sequence>
<keyword evidence="2" id="KW-0119">Carbohydrate metabolism</keyword>
<gene>
    <name evidence="11" type="ORF">WJX68_21170</name>
</gene>
<protein>
    <submittedName>
        <fullName evidence="11">Rhamnulokinase family protein</fullName>
        <ecNumber evidence="11">2.7.1.-</ecNumber>
    </submittedName>
</protein>
<dbReference type="InterPro" id="IPR043129">
    <property type="entry name" value="ATPase_NBD"/>
</dbReference>
<evidence type="ECO:0000256" key="2">
    <source>
        <dbReference type="ARBA" id="ARBA00022629"/>
    </source>
</evidence>
<dbReference type="InterPro" id="IPR050406">
    <property type="entry name" value="FGGY_Carb_Kinase"/>
</dbReference>
<evidence type="ECO:0000256" key="3">
    <source>
        <dbReference type="ARBA" id="ARBA00022679"/>
    </source>
</evidence>
<evidence type="ECO:0000256" key="1">
    <source>
        <dbReference type="ARBA" id="ARBA00009156"/>
    </source>
</evidence>
<keyword evidence="3 11" id="KW-0808">Transferase</keyword>
<evidence type="ECO:0000313" key="11">
    <source>
        <dbReference type="EMBL" id="MEJ8281459.1"/>
    </source>
</evidence>
<comment type="caution">
    <text evidence="11">The sequence shown here is derived from an EMBL/GenBank/DDBJ whole genome shotgun (WGS) entry which is preliminary data.</text>
</comment>
<dbReference type="Pfam" id="PF02782">
    <property type="entry name" value="FGGY_C"/>
    <property type="match status" value="1"/>
</dbReference>
<dbReference type="GO" id="GO:0016740">
    <property type="term" value="F:transferase activity"/>
    <property type="evidence" value="ECO:0007669"/>
    <property type="project" value="UniProtKB-KW"/>
</dbReference>
<evidence type="ECO:0000256" key="6">
    <source>
        <dbReference type="ARBA" id="ARBA00022840"/>
    </source>
</evidence>
<dbReference type="Gene3D" id="3.30.420.40">
    <property type="match status" value="2"/>
</dbReference>
<feature type="compositionally biased region" description="Basic and acidic residues" evidence="8">
    <location>
        <begin position="476"/>
        <end position="496"/>
    </location>
</feature>
<dbReference type="RefSeq" id="WP_340293808.1">
    <property type="nucleotide sequence ID" value="NZ_JBBJUP010000020.1"/>
</dbReference>
<comment type="similarity">
    <text evidence="1">Belongs to the FGGY kinase family.</text>
</comment>
<feature type="domain" description="Carbohydrate kinase FGGY N-terminal" evidence="9">
    <location>
        <begin position="13"/>
        <end position="250"/>
    </location>
</feature>
<dbReference type="SUPFAM" id="SSF53067">
    <property type="entry name" value="Actin-like ATPase domain"/>
    <property type="match status" value="2"/>
</dbReference>